<evidence type="ECO:0000256" key="2">
    <source>
        <dbReference type="SAM" id="SignalP"/>
    </source>
</evidence>
<dbReference type="Proteomes" id="UP000887566">
    <property type="component" value="Unplaced"/>
</dbReference>
<dbReference type="GO" id="GO:0004620">
    <property type="term" value="F:phospholipase activity"/>
    <property type="evidence" value="ECO:0007669"/>
    <property type="project" value="InterPro"/>
</dbReference>
<sequence>MNRLLLILLGAVLASVLSSSPSSDYRDDNSDESNELALGAIPIKDLDNDDAVGKDKSAKNDAENEKEDDKSSSSETESEREDKNGEKEHKAILMVTSKNFSCLSVKSDLVTGTSVDALSPQDIDIVAAMGDGLSTGIGLWEQSPLEFRGAVFSIGGDASVDGLITIPNILRKFNANLSGESHGIGTLEQLPQSQLNVAVQGATSSALLSQAQELSRRLTLRNINLNDHWVLISIAIGSDELCATCAQPNADILEQSMTFLSQNIPKALVVMIGPLDFWSHDVDTSKLLRNRCPCFKQKSTGELKDIYEAWKTTLLSVEEKFNNNSKFGVLTAPFISLTATEDIFLNSSIHFNRQGHSYAAKWLWNRLLTGSSTENSSLPSHGELICPMKDCPYFRTVANAKDCKTWKHSDTIIPVTTPNAVTISGQLAPKHESKKKKATMLYLVALTVTESIGNVRLAADWRPSSHCRHQKSADRSPLPSNGYRKFFHQYLTELAKFANSTFIQMGIKRTLLYALIVCAVTTFVAADEVLKDTAAEDVDDTNDEAGEVAESAVDGGAEVDGSDRQEADENKDDEASDQSSESRELKNAEIVESEEVAVPEAEKPLEAGQDAEF</sequence>
<feature type="signal peptide" evidence="2">
    <location>
        <begin position="1"/>
        <end position="18"/>
    </location>
</feature>
<dbReference type="SUPFAM" id="SSF52266">
    <property type="entry name" value="SGNH hydrolase"/>
    <property type="match status" value="1"/>
</dbReference>
<evidence type="ECO:0000313" key="3">
    <source>
        <dbReference type="Proteomes" id="UP000887566"/>
    </source>
</evidence>
<name>A0A914WH96_9BILA</name>
<accession>A0A914WH96</accession>
<dbReference type="WBParaSite" id="PSAMB.scaffold415size52121.g6069.t1">
    <property type="protein sequence ID" value="PSAMB.scaffold415size52121.g6069.t1"/>
    <property type="gene ID" value="PSAMB.scaffold415size52121.g6069"/>
</dbReference>
<evidence type="ECO:0000256" key="1">
    <source>
        <dbReference type="SAM" id="MobiDB-lite"/>
    </source>
</evidence>
<protein>
    <submittedName>
        <fullName evidence="4">Phospholipase B1, membrane-associated</fullName>
    </submittedName>
</protein>
<keyword evidence="2" id="KW-0732">Signal</keyword>
<dbReference type="InterPro" id="IPR001087">
    <property type="entry name" value="GDSL"/>
</dbReference>
<dbReference type="GO" id="GO:0006644">
    <property type="term" value="P:phospholipid metabolic process"/>
    <property type="evidence" value="ECO:0007669"/>
    <property type="project" value="TreeGrafter"/>
</dbReference>
<evidence type="ECO:0000313" key="4">
    <source>
        <dbReference type="WBParaSite" id="PSAMB.scaffold415size52121.g6069.t1"/>
    </source>
</evidence>
<feature type="compositionally biased region" description="Acidic residues" evidence="1">
    <location>
        <begin position="536"/>
        <end position="547"/>
    </location>
</feature>
<dbReference type="Pfam" id="PF00657">
    <property type="entry name" value="Lipase_GDSL"/>
    <property type="match status" value="1"/>
</dbReference>
<feature type="region of interest" description="Disordered" evidence="1">
    <location>
        <begin position="19"/>
        <end position="88"/>
    </location>
</feature>
<reference evidence="4" key="1">
    <citation type="submission" date="2022-11" db="UniProtKB">
        <authorList>
            <consortium name="WormBaseParasite"/>
        </authorList>
    </citation>
    <scope>IDENTIFICATION</scope>
</reference>
<dbReference type="PANTHER" id="PTHR21325:SF31">
    <property type="entry name" value="GH22081P-RELATED"/>
    <property type="match status" value="1"/>
</dbReference>
<feature type="region of interest" description="Disordered" evidence="1">
    <location>
        <begin position="536"/>
        <end position="613"/>
    </location>
</feature>
<feature type="compositionally biased region" description="Basic and acidic residues" evidence="1">
    <location>
        <begin position="51"/>
        <end position="72"/>
    </location>
</feature>
<dbReference type="InterPro" id="IPR038885">
    <property type="entry name" value="PLB1"/>
</dbReference>
<proteinExistence type="predicted"/>
<keyword evidence="3" id="KW-1185">Reference proteome</keyword>
<feature type="chain" id="PRO_5037679490" evidence="2">
    <location>
        <begin position="19"/>
        <end position="613"/>
    </location>
</feature>
<feature type="compositionally biased region" description="Basic and acidic residues" evidence="1">
    <location>
        <begin position="580"/>
        <end position="589"/>
    </location>
</feature>
<dbReference type="PANTHER" id="PTHR21325">
    <property type="entry name" value="PHOSPHOLIPASE B, PLB1"/>
    <property type="match status" value="1"/>
</dbReference>
<organism evidence="3 4">
    <name type="scientific">Plectus sambesii</name>
    <dbReference type="NCBI Taxonomy" id="2011161"/>
    <lineage>
        <taxon>Eukaryota</taxon>
        <taxon>Metazoa</taxon>
        <taxon>Ecdysozoa</taxon>
        <taxon>Nematoda</taxon>
        <taxon>Chromadorea</taxon>
        <taxon>Plectida</taxon>
        <taxon>Plectina</taxon>
        <taxon>Plectoidea</taxon>
        <taxon>Plectidae</taxon>
        <taxon>Plectus</taxon>
    </lineage>
</organism>
<dbReference type="AlphaFoldDB" id="A0A914WH96"/>